<gene>
    <name evidence="1" type="ORF">V5J35_004920</name>
</gene>
<name>A0ABV2SQL0_9GAMM</name>
<protein>
    <submittedName>
        <fullName evidence="1">Phage tail protein X</fullName>
    </submittedName>
</protein>
<accession>A0ABV2SQL0</accession>
<dbReference type="EMBL" id="JBEWTB010000003">
    <property type="protein sequence ID" value="MET4759601.1"/>
    <property type="molecule type" value="Genomic_DNA"/>
</dbReference>
<dbReference type="Proteomes" id="UP001549366">
    <property type="component" value="Unassembled WGS sequence"/>
</dbReference>
<comment type="caution">
    <text evidence="1">The sequence shown here is derived from an EMBL/GenBank/DDBJ whole genome shotgun (WGS) entry which is preliminary data.</text>
</comment>
<organism evidence="1 2">
    <name type="scientific">Endozoicomonas lisbonensis</name>
    <dbReference type="NCBI Taxonomy" id="3120522"/>
    <lineage>
        <taxon>Bacteria</taxon>
        <taxon>Pseudomonadati</taxon>
        <taxon>Pseudomonadota</taxon>
        <taxon>Gammaproteobacteria</taxon>
        <taxon>Oceanospirillales</taxon>
        <taxon>Endozoicomonadaceae</taxon>
        <taxon>Endozoicomonas</taxon>
    </lineage>
</organism>
<reference evidence="1 2" key="1">
    <citation type="submission" date="2024-06" db="EMBL/GenBank/DDBJ databases">
        <title>Genomic Encyclopedia of Type Strains, Phase V (KMG-V): Genome sequencing to study the core and pangenomes of soil and plant-associated prokaryotes.</title>
        <authorList>
            <person name="Whitman W."/>
        </authorList>
    </citation>
    <scope>NUCLEOTIDE SEQUENCE [LARGE SCALE GENOMIC DNA]</scope>
    <source>
        <strain evidence="1 2">NE40</strain>
    </source>
</reference>
<keyword evidence="2" id="KW-1185">Reference proteome</keyword>
<evidence type="ECO:0000313" key="2">
    <source>
        <dbReference type="Proteomes" id="UP001549366"/>
    </source>
</evidence>
<proteinExistence type="predicted"/>
<sequence>MMQAIAKIDPLNIADPLYRSGLYAEIRRPLDDWDRWEVSIDEVLRPDLIAQRYYGSVRFKSVVAVAAGLDDYRQSLAPGIAIPLPPVVWLRQRVKYWSELSDEDGAIVTRADVVTPEVLEPPAPVRTVRHTIRIDQEKPRTTRSGLPSFFRLLAKG</sequence>
<dbReference type="RefSeq" id="WP_354011425.1">
    <property type="nucleotide sequence ID" value="NZ_JBEWTA010000002.1"/>
</dbReference>
<evidence type="ECO:0000313" key="1">
    <source>
        <dbReference type="EMBL" id="MET4759601.1"/>
    </source>
</evidence>